<dbReference type="SUPFAM" id="SSF51215">
    <property type="entry name" value="Regulatory protein AraC"/>
    <property type="match status" value="1"/>
</dbReference>
<evidence type="ECO:0000256" key="1">
    <source>
        <dbReference type="ARBA" id="ARBA00023015"/>
    </source>
</evidence>
<keyword evidence="2" id="KW-0238">DNA-binding</keyword>
<dbReference type="EMBL" id="AZFE01000031">
    <property type="protein sequence ID" value="KRL55438.1"/>
    <property type="molecule type" value="Genomic_DNA"/>
</dbReference>
<dbReference type="Proteomes" id="UP000051697">
    <property type="component" value="Unassembled WGS sequence"/>
</dbReference>
<dbReference type="Pfam" id="PF07883">
    <property type="entry name" value="Cupin_2"/>
    <property type="match status" value="1"/>
</dbReference>
<dbReference type="Gene3D" id="1.10.10.60">
    <property type="entry name" value="Homeodomain-like"/>
    <property type="match status" value="2"/>
</dbReference>
<feature type="domain" description="HTH araC/xylS-type" evidence="4">
    <location>
        <begin position="196"/>
        <end position="294"/>
    </location>
</feature>
<dbReference type="GO" id="GO:0043565">
    <property type="term" value="F:sequence-specific DNA binding"/>
    <property type="evidence" value="ECO:0007669"/>
    <property type="project" value="InterPro"/>
</dbReference>
<dbReference type="PANTHER" id="PTHR43280:SF2">
    <property type="entry name" value="HTH-TYPE TRANSCRIPTIONAL REGULATOR EXSA"/>
    <property type="match status" value="1"/>
</dbReference>
<dbReference type="InterPro" id="IPR018060">
    <property type="entry name" value="HTH_AraC"/>
</dbReference>
<keyword evidence="1" id="KW-0805">Transcription regulation</keyword>
<dbReference type="SMART" id="SM00342">
    <property type="entry name" value="HTH_ARAC"/>
    <property type="match status" value="1"/>
</dbReference>
<proteinExistence type="predicted"/>
<organism evidence="5 6">
    <name type="scientific">Paucilactobacillus oligofermentans DSM 15707 = LMG 22743</name>
    <dbReference type="NCBI Taxonomy" id="1423778"/>
    <lineage>
        <taxon>Bacteria</taxon>
        <taxon>Bacillati</taxon>
        <taxon>Bacillota</taxon>
        <taxon>Bacilli</taxon>
        <taxon>Lactobacillales</taxon>
        <taxon>Lactobacillaceae</taxon>
        <taxon>Paucilactobacillus</taxon>
    </lineage>
</organism>
<evidence type="ECO:0000313" key="6">
    <source>
        <dbReference type="Proteomes" id="UP000051697"/>
    </source>
</evidence>
<dbReference type="InterPro" id="IPR037923">
    <property type="entry name" value="HTH-like"/>
</dbReference>
<keyword evidence="6" id="KW-1185">Reference proteome</keyword>
<protein>
    <submittedName>
        <fullName evidence="5">AraC family transcriptional regulator</fullName>
    </submittedName>
</protein>
<sequence>MTFYFLGDDNMFLLSKINISTPLLHISSGKFEAGANWKHKHMFHDGNFEIIIVIKGTLFLKVDGSKIIVEAGDVFSLPPFHNLEGYQDSPTGTQYFWIHFFNHPNGLKVYNLKAQDNLKIENMFTKTTCMLPLKFSLPNTDKSFILSNQLLDVVRDSYFTSLSIDYLLTELIIQLSNDYFKTLAQEEISRKDARISLIKSWIQANLSESLRVTDVANKFELNSKYLVRFFKNHTNETIIQYINRLKIQKSIELLVETNLPIKQISSLAYFSDAKQFMKDFKKYTNLTPSKYRYAYTRKFLDSSNFDPEVPIDRNPL</sequence>
<dbReference type="Gene3D" id="2.60.120.10">
    <property type="entry name" value="Jelly Rolls"/>
    <property type="match status" value="1"/>
</dbReference>
<dbReference type="GO" id="GO:0003700">
    <property type="term" value="F:DNA-binding transcription factor activity"/>
    <property type="evidence" value="ECO:0007669"/>
    <property type="project" value="InterPro"/>
</dbReference>
<accession>A0A0R1RGF0</accession>
<evidence type="ECO:0000256" key="3">
    <source>
        <dbReference type="ARBA" id="ARBA00023163"/>
    </source>
</evidence>
<dbReference type="PROSITE" id="PS01124">
    <property type="entry name" value="HTH_ARAC_FAMILY_2"/>
    <property type="match status" value="1"/>
</dbReference>
<dbReference type="PANTHER" id="PTHR43280">
    <property type="entry name" value="ARAC-FAMILY TRANSCRIPTIONAL REGULATOR"/>
    <property type="match status" value="1"/>
</dbReference>
<dbReference type="InterPro" id="IPR013096">
    <property type="entry name" value="Cupin_2"/>
</dbReference>
<gene>
    <name evidence="5" type="ORF">FC70_GL001035</name>
</gene>
<evidence type="ECO:0000313" key="5">
    <source>
        <dbReference type="EMBL" id="KRL55438.1"/>
    </source>
</evidence>
<reference evidence="5 6" key="1">
    <citation type="journal article" date="2015" name="Genome Announc.">
        <title>Expanding the biotechnology potential of lactobacilli through comparative genomics of 213 strains and associated genera.</title>
        <authorList>
            <person name="Sun Z."/>
            <person name="Harris H.M."/>
            <person name="McCann A."/>
            <person name="Guo C."/>
            <person name="Argimon S."/>
            <person name="Zhang W."/>
            <person name="Yang X."/>
            <person name="Jeffery I.B."/>
            <person name="Cooney J.C."/>
            <person name="Kagawa T.F."/>
            <person name="Liu W."/>
            <person name="Song Y."/>
            <person name="Salvetti E."/>
            <person name="Wrobel A."/>
            <person name="Rasinkangas P."/>
            <person name="Parkhill J."/>
            <person name="Rea M.C."/>
            <person name="O'Sullivan O."/>
            <person name="Ritari J."/>
            <person name="Douillard F.P."/>
            <person name="Paul Ross R."/>
            <person name="Yang R."/>
            <person name="Briner A.E."/>
            <person name="Felis G.E."/>
            <person name="de Vos W.M."/>
            <person name="Barrangou R."/>
            <person name="Klaenhammer T.R."/>
            <person name="Caufield P.W."/>
            <person name="Cui Y."/>
            <person name="Zhang H."/>
            <person name="O'Toole P.W."/>
        </authorList>
    </citation>
    <scope>NUCLEOTIDE SEQUENCE [LARGE SCALE GENOMIC DNA]</scope>
    <source>
        <strain evidence="5 6">DSM 15707</strain>
    </source>
</reference>
<dbReference type="Pfam" id="PF12833">
    <property type="entry name" value="HTH_18"/>
    <property type="match status" value="1"/>
</dbReference>
<dbReference type="AlphaFoldDB" id="A0A0R1RGF0"/>
<dbReference type="PATRIC" id="fig|1423778.4.peg.1068"/>
<name>A0A0R1RGF0_9LACO</name>
<comment type="caution">
    <text evidence="5">The sequence shown here is derived from an EMBL/GenBank/DDBJ whole genome shotgun (WGS) entry which is preliminary data.</text>
</comment>
<evidence type="ECO:0000259" key="4">
    <source>
        <dbReference type="PROSITE" id="PS01124"/>
    </source>
</evidence>
<dbReference type="InterPro" id="IPR014710">
    <property type="entry name" value="RmlC-like_jellyroll"/>
</dbReference>
<dbReference type="STRING" id="1423778.FC70_GL001035"/>
<dbReference type="SUPFAM" id="SSF46689">
    <property type="entry name" value="Homeodomain-like"/>
    <property type="match status" value="2"/>
</dbReference>
<keyword evidence="3" id="KW-0804">Transcription</keyword>
<dbReference type="InterPro" id="IPR009057">
    <property type="entry name" value="Homeodomain-like_sf"/>
</dbReference>
<evidence type="ECO:0000256" key="2">
    <source>
        <dbReference type="ARBA" id="ARBA00023125"/>
    </source>
</evidence>
<dbReference type="CDD" id="cd02208">
    <property type="entry name" value="cupin_RmlC-like"/>
    <property type="match status" value="1"/>
</dbReference>